<evidence type="ECO:0000256" key="5">
    <source>
        <dbReference type="SAM" id="SignalP"/>
    </source>
</evidence>
<accession>A0A935W723</accession>
<dbReference type="InterPro" id="IPR005184">
    <property type="entry name" value="DUF306_Meta_HslJ"/>
</dbReference>
<reference evidence="8 9" key="1">
    <citation type="submission" date="2020-10" db="EMBL/GenBank/DDBJ databases">
        <title>Connecting structure to function with the recovery of over 1000 high-quality activated sludge metagenome-assembled genomes encoding full-length rRNA genes using long-read sequencing.</title>
        <authorList>
            <person name="Singleton C.M."/>
            <person name="Petriglieri F."/>
            <person name="Kristensen J.M."/>
            <person name="Kirkegaard R.H."/>
            <person name="Michaelsen T.Y."/>
            <person name="Andersen M.H."/>
            <person name="Karst S.M."/>
            <person name="Dueholm M.S."/>
            <person name="Nielsen P.H."/>
            <person name="Albertsen M."/>
        </authorList>
    </citation>
    <scope>NUCLEOTIDE SEQUENCE [LARGE SCALE GENOMIC DNA]</scope>
    <source>
        <strain evidence="8">Fred_18-Q3-R57-64_BAT3C.720</strain>
    </source>
</reference>
<dbReference type="AlphaFoldDB" id="A0A935W723"/>
<keyword evidence="2" id="KW-0472">Membrane</keyword>
<keyword evidence="3" id="KW-0564">Palmitate</keyword>
<dbReference type="InterPro" id="IPR038670">
    <property type="entry name" value="HslJ-like_sf"/>
</dbReference>
<evidence type="ECO:0000256" key="1">
    <source>
        <dbReference type="ARBA" id="ARBA00022729"/>
    </source>
</evidence>
<keyword evidence="4" id="KW-0449">Lipoprotein</keyword>
<comment type="caution">
    <text evidence="8">The sequence shown here is derived from an EMBL/GenBank/DDBJ whole genome shotgun (WGS) entry which is preliminary data.</text>
</comment>
<dbReference type="InterPro" id="IPR053147">
    <property type="entry name" value="Hsp_HslJ-like"/>
</dbReference>
<dbReference type="Pfam" id="PF09864">
    <property type="entry name" value="MliC"/>
    <property type="match status" value="1"/>
</dbReference>
<dbReference type="Gene3D" id="2.40.128.270">
    <property type="match status" value="2"/>
</dbReference>
<feature type="domain" description="DUF306" evidence="6">
    <location>
        <begin position="142"/>
        <end position="250"/>
    </location>
</feature>
<evidence type="ECO:0000313" key="8">
    <source>
        <dbReference type="EMBL" id="MBK7956623.1"/>
    </source>
</evidence>
<evidence type="ECO:0000256" key="2">
    <source>
        <dbReference type="ARBA" id="ARBA00023136"/>
    </source>
</evidence>
<evidence type="ECO:0000259" key="6">
    <source>
        <dbReference type="Pfam" id="PF03724"/>
    </source>
</evidence>
<feature type="signal peptide" evidence="5">
    <location>
        <begin position="1"/>
        <end position="24"/>
    </location>
</feature>
<evidence type="ECO:0000256" key="3">
    <source>
        <dbReference type="ARBA" id="ARBA00023139"/>
    </source>
</evidence>
<evidence type="ECO:0000313" key="9">
    <source>
        <dbReference type="Proteomes" id="UP000706151"/>
    </source>
</evidence>
<name>A0A935W723_9PROT</name>
<feature type="chain" id="PRO_5036828816" evidence="5">
    <location>
        <begin position="25"/>
        <end position="357"/>
    </location>
</feature>
<dbReference type="PANTHER" id="PTHR35535">
    <property type="entry name" value="HEAT SHOCK PROTEIN HSLJ"/>
    <property type="match status" value="1"/>
</dbReference>
<protein>
    <submittedName>
        <fullName evidence="8">META domain-containing protein</fullName>
    </submittedName>
</protein>
<dbReference type="Pfam" id="PF03724">
    <property type="entry name" value="META"/>
    <property type="match status" value="2"/>
</dbReference>
<dbReference type="InterPro" id="IPR018660">
    <property type="entry name" value="MliC"/>
</dbReference>
<dbReference type="EMBL" id="JADJOT010000013">
    <property type="protein sequence ID" value="MBK7956623.1"/>
    <property type="molecule type" value="Genomic_DNA"/>
</dbReference>
<feature type="domain" description="DUF306" evidence="6">
    <location>
        <begin position="32"/>
        <end position="136"/>
    </location>
</feature>
<proteinExistence type="predicted"/>
<dbReference type="SUPFAM" id="SSF141488">
    <property type="entry name" value="YdhA-like"/>
    <property type="match status" value="1"/>
</dbReference>
<evidence type="ECO:0000259" key="7">
    <source>
        <dbReference type="Pfam" id="PF09864"/>
    </source>
</evidence>
<dbReference type="PANTHER" id="PTHR35535:SF1">
    <property type="entry name" value="HEAT SHOCK PROTEIN HSLJ"/>
    <property type="match status" value="1"/>
</dbReference>
<sequence length="357" mass="37415">MQNWKLLAGSLITGQMLLAGTGAAASGSADVLNDSSWVLSTLSGEEPLSGQRVTLHFADGKVHGGDGCNRYSGSYTATGEKLRVVGPLASTRMACPEPVMRQADAFSNALTRSAAFRKDSRQLTLLDADGRTLATLRDQPRELAATLWRVTGYNNGKQAVVSLLSGSDLTVGFAASGNVSGFAGCNHYHATYSTSSQKIRIGEAAATRRTCAQPDGVMEQEGRFLRALASAATWQLDGDRLELRTAAGALALSLSAADSGSAVTMAPVASVDSTLTYRCGGQRVVLTQRGDKWQLNAGDQSVALRPVAAASGARYVGVSDDRSTFWSKAERASVVVAGQAYPECTLMPPTPGFRAAE</sequence>
<dbReference type="Proteomes" id="UP000706151">
    <property type="component" value="Unassembled WGS sequence"/>
</dbReference>
<gene>
    <name evidence="8" type="ORF">IPK02_23315</name>
</gene>
<dbReference type="Gene3D" id="2.40.128.200">
    <property type="match status" value="1"/>
</dbReference>
<evidence type="ECO:0000256" key="4">
    <source>
        <dbReference type="ARBA" id="ARBA00023288"/>
    </source>
</evidence>
<feature type="domain" description="C-type lysozyme inhibitor" evidence="7">
    <location>
        <begin position="277"/>
        <end position="339"/>
    </location>
</feature>
<dbReference type="InterPro" id="IPR036328">
    <property type="entry name" value="MliC_sf"/>
</dbReference>
<keyword evidence="1 5" id="KW-0732">Signal</keyword>
<organism evidence="8 9">
    <name type="scientific">Candidatus Accumulibacter affinis</name>
    <dbReference type="NCBI Taxonomy" id="2954384"/>
    <lineage>
        <taxon>Bacteria</taxon>
        <taxon>Pseudomonadati</taxon>
        <taxon>Pseudomonadota</taxon>
        <taxon>Betaproteobacteria</taxon>
        <taxon>Candidatus Accumulibacter</taxon>
    </lineage>
</organism>